<dbReference type="Proteomes" id="UP000444174">
    <property type="component" value="Unassembled WGS sequence"/>
</dbReference>
<evidence type="ECO:0000313" key="2">
    <source>
        <dbReference type="Proteomes" id="UP000444174"/>
    </source>
</evidence>
<accession>A0A843YDQ0</accession>
<protein>
    <submittedName>
        <fullName evidence="1">Uncharacterized protein</fullName>
    </submittedName>
</protein>
<dbReference type="RefSeq" id="WP_153214471.1">
    <property type="nucleotide sequence ID" value="NZ_WIBF01000001.1"/>
</dbReference>
<proteinExistence type="predicted"/>
<dbReference type="EMBL" id="WIBF01000001">
    <property type="protein sequence ID" value="MQQ07604.1"/>
    <property type="molecule type" value="Genomic_DNA"/>
</dbReference>
<name>A0A843YDQ0_9RHOB</name>
<keyword evidence="2" id="KW-1185">Reference proteome</keyword>
<dbReference type="AlphaFoldDB" id="A0A843YDQ0"/>
<reference evidence="1 2" key="1">
    <citation type="submission" date="2019-10" db="EMBL/GenBank/DDBJ databases">
        <title>Epibacterium sp. nov., isolated from seawater.</title>
        <authorList>
            <person name="Zhang X."/>
            <person name="Li N."/>
        </authorList>
    </citation>
    <scope>NUCLEOTIDE SEQUENCE [LARGE SCALE GENOMIC DNA]</scope>
    <source>
        <strain evidence="1 2">SM1979</strain>
    </source>
</reference>
<evidence type="ECO:0000313" key="1">
    <source>
        <dbReference type="EMBL" id="MQQ07604.1"/>
    </source>
</evidence>
<gene>
    <name evidence="1" type="ORF">GFB49_03975</name>
</gene>
<organism evidence="1 2">
    <name type="scientific">Tritonibacter litoralis</name>
    <dbReference type="NCBI Taxonomy" id="2662264"/>
    <lineage>
        <taxon>Bacteria</taxon>
        <taxon>Pseudomonadati</taxon>
        <taxon>Pseudomonadota</taxon>
        <taxon>Alphaproteobacteria</taxon>
        <taxon>Rhodobacterales</taxon>
        <taxon>Paracoccaceae</taxon>
        <taxon>Tritonibacter</taxon>
    </lineage>
</organism>
<sequence>MLTSHRPAARALLRSLAPLHKATASLRARLPLPPALTVTRQVHMVEPGRKVSPLLSIPVQHDSEDEQQCQDARARGLFLARQERWGDLIQHLQEADTARAATGVGLPIADLMAFGARSDVVNGVEQALDHCPTPDDAPLLAGIMALEEARANMGCQPFMSALVASAHVDIGWAWRSDAAQNLASRTFEARAQAHFKRAWTLMEPLERSAADSPFLQEAVCAAMSTQGVAAVKLADAYAQLIELDPLNYRNMRALGVAMSPSRYGGGEALELEARRVASQTQNIWGAGGYTWTYFDALTSEDAACQSLDVPLFLEGLRDIVENRPSQETVNLLIAFCAIGINLRETATPEVTAVRAKIAEASNWLTRDHLQEIHPFHWAHAATGFANNAKVPSPRRFAARGRDDAHRFLEKCFHEELAQGCQVQFTEAGLEVQPS</sequence>
<comment type="caution">
    <text evidence="1">The sequence shown here is derived from an EMBL/GenBank/DDBJ whole genome shotgun (WGS) entry which is preliminary data.</text>
</comment>